<proteinExistence type="inferred from homology"/>
<dbReference type="GO" id="GO:0008168">
    <property type="term" value="F:methyltransferase activity"/>
    <property type="evidence" value="ECO:0007669"/>
    <property type="project" value="TreeGrafter"/>
</dbReference>
<sequence>MAAPQDQIELDLDVVAAEDNDSTTDTQRDIADEFPSAEVIGTDISPTQPSWVPPNLKFQIDDAQLEWTFEPNSFDFIHIRYMQGSIDDWSKLYKQMYKCLKPGGWFQHLEPDIECQSDNSAVKVDNDHIFKQWARLFYDVGDKIGRTFKVNDSIMKQSAQEAGFTSLTHNKFKVPYGTWPKDKDLKDLGQYTGFYLDLSLDGFAVYPIGQILGWSFEEVEDLVAKMRTNVRDPKNMTTGNVHVVYGQKPEEPAKAVSPSAETDTPTVPA</sequence>
<dbReference type="OrthoDB" id="2013972at2759"/>
<evidence type="ECO:0000256" key="2">
    <source>
        <dbReference type="SAM" id="MobiDB-lite"/>
    </source>
</evidence>
<dbReference type="PANTHER" id="PTHR43591">
    <property type="entry name" value="METHYLTRANSFERASE"/>
    <property type="match status" value="1"/>
</dbReference>
<dbReference type="Pfam" id="PF13489">
    <property type="entry name" value="Methyltransf_23"/>
    <property type="match status" value="1"/>
</dbReference>
<comment type="caution">
    <text evidence="3">The sequence shown here is derived from an EMBL/GenBank/DDBJ whole genome shotgun (WGS) entry which is preliminary data.</text>
</comment>
<evidence type="ECO:0000313" key="4">
    <source>
        <dbReference type="Proteomes" id="UP000722485"/>
    </source>
</evidence>
<dbReference type="Proteomes" id="UP000722485">
    <property type="component" value="Unassembled WGS sequence"/>
</dbReference>
<protein>
    <recommendedName>
        <fullName evidence="5">Methyltransferase</fullName>
    </recommendedName>
</protein>
<feature type="region of interest" description="Disordered" evidence="2">
    <location>
        <begin position="248"/>
        <end position="269"/>
    </location>
</feature>
<evidence type="ECO:0000256" key="1">
    <source>
        <dbReference type="ARBA" id="ARBA00038158"/>
    </source>
</evidence>
<name>A0A9P5HED9_9HYPO</name>
<dbReference type="InterPro" id="IPR029063">
    <property type="entry name" value="SAM-dependent_MTases_sf"/>
</dbReference>
<evidence type="ECO:0000313" key="3">
    <source>
        <dbReference type="EMBL" id="KAF7555191.1"/>
    </source>
</evidence>
<gene>
    <name evidence="3" type="ORF">G7Z17_g2356</name>
</gene>
<feature type="compositionally biased region" description="Polar residues" evidence="2">
    <location>
        <begin position="259"/>
        <end position="269"/>
    </location>
</feature>
<organism evidence="3 4">
    <name type="scientific">Cylindrodendrum hubeiense</name>
    <dbReference type="NCBI Taxonomy" id="595255"/>
    <lineage>
        <taxon>Eukaryota</taxon>
        <taxon>Fungi</taxon>
        <taxon>Dikarya</taxon>
        <taxon>Ascomycota</taxon>
        <taxon>Pezizomycotina</taxon>
        <taxon>Sordariomycetes</taxon>
        <taxon>Hypocreomycetidae</taxon>
        <taxon>Hypocreales</taxon>
        <taxon>Nectriaceae</taxon>
        <taxon>Cylindrodendrum</taxon>
    </lineage>
</organism>
<dbReference type="AlphaFoldDB" id="A0A9P5HED9"/>
<reference evidence="3" key="1">
    <citation type="submission" date="2020-03" db="EMBL/GenBank/DDBJ databases">
        <title>Draft Genome Sequence of Cylindrodendrum hubeiense.</title>
        <authorList>
            <person name="Buettner E."/>
            <person name="Kellner H."/>
        </authorList>
    </citation>
    <scope>NUCLEOTIDE SEQUENCE</scope>
    <source>
        <strain evidence="3">IHI 201604</strain>
    </source>
</reference>
<dbReference type="EMBL" id="JAANBB010000023">
    <property type="protein sequence ID" value="KAF7555191.1"/>
    <property type="molecule type" value="Genomic_DNA"/>
</dbReference>
<accession>A0A9P5HED9</accession>
<keyword evidence="4" id="KW-1185">Reference proteome</keyword>
<comment type="similarity">
    <text evidence="1">Belongs to the methyltransferase superfamily. LaeA methyltransferase family.</text>
</comment>
<dbReference type="SUPFAM" id="SSF53335">
    <property type="entry name" value="S-adenosyl-L-methionine-dependent methyltransferases"/>
    <property type="match status" value="1"/>
</dbReference>
<dbReference type="PANTHER" id="PTHR43591:SF10">
    <property type="entry name" value="ABC TRANSMEMBRANE TYPE-1 DOMAIN-CONTAINING PROTEIN-RELATED"/>
    <property type="match status" value="1"/>
</dbReference>
<evidence type="ECO:0008006" key="5">
    <source>
        <dbReference type="Google" id="ProtNLM"/>
    </source>
</evidence>
<dbReference type="Gene3D" id="3.40.50.150">
    <property type="entry name" value="Vaccinia Virus protein VP39"/>
    <property type="match status" value="1"/>
</dbReference>
<dbReference type="CDD" id="cd02440">
    <property type="entry name" value="AdoMet_MTases"/>
    <property type="match status" value="1"/>
</dbReference>